<accession>A0A414XUP0</accession>
<dbReference type="PANTHER" id="PTHR45947:SF3">
    <property type="entry name" value="SULFOQUINOVOSYL TRANSFERASE SQD2"/>
    <property type="match status" value="1"/>
</dbReference>
<gene>
    <name evidence="3" type="ORF">DW191_08565</name>
    <name evidence="2" type="ORF">DW986_03400</name>
</gene>
<name>A0A414XUP0_9BACT</name>
<dbReference type="PANTHER" id="PTHR45947">
    <property type="entry name" value="SULFOQUINOVOSYL TRANSFERASE SQD2"/>
    <property type="match status" value="1"/>
</dbReference>
<dbReference type="RefSeq" id="WP_122202690.1">
    <property type="nucleotide sequence ID" value="NZ_QRKC01000003.1"/>
</dbReference>
<dbReference type="Gene3D" id="3.40.50.2000">
    <property type="entry name" value="Glycogen Phosphorylase B"/>
    <property type="match status" value="1"/>
</dbReference>
<keyword evidence="3" id="KW-0808">Transferase</keyword>
<dbReference type="AlphaFoldDB" id="A0A414XUP0"/>
<evidence type="ECO:0000259" key="1">
    <source>
        <dbReference type="Pfam" id="PF00534"/>
    </source>
</evidence>
<dbReference type="EMBL" id="QRKC01000003">
    <property type="protein sequence ID" value="RHH77603.1"/>
    <property type="molecule type" value="Genomic_DNA"/>
</dbReference>
<dbReference type="EMBL" id="QSEF01000004">
    <property type="protein sequence ID" value="RGZ50319.1"/>
    <property type="molecule type" value="Genomic_DNA"/>
</dbReference>
<sequence>MKEERNMVFLSDDIILICAGRIEPLKGVDLLADAFSSLISEYPHLRLVIAGGGSPDAVQKKVTHHCGRVSFVGFVNKATLYELFSISDVGVLPSLYEELGYVALEMMMMGLPVVVGNHSGLEEIVDCGKYGLVVPFEQDYGKSKENAVALYGVLDRILKDDSLRKDLQKKGRERFVSCFDISYFARFFYQKVISLI</sequence>
<dbReference type="SUPFAM" id="SSF53756">
    <property type="entry name" value="UDP-Glycosyltransferase/glycogen phosphorylase"/>
    <property type="match status" value="1"/>
</dbReference>
<evidence type="ECO:0000313" key="2">
    <source>
        <dbReference type="EMBL" id="RGZ50319.1"/>
    </source>
</evidence>
<evidence type="ECO:0000313" key="4">
    <source>
        <dbReference type="Proteomes" id="UP000283732"/>
    </source>
</evidence>
<dbReference type="GO" id="GO:0016757">
    <property type="term" value="F:glycosyltransferase activity"/>
    <property type="evidence" value="ECO:0007669"/>
    <property type="project" value="InterPro"/>
</dbReference>
<organism evidence="3 4">
    <name type="scientific">Parabacteroides merdae</name>
    <dbReference type="NCBI Taxonomy" id="46503"/>
    <lineage>
        <taxon>Bacteria</taxon>
        <taxon>Pseudomonadati</taxon>
        <taxon>Bacteroidota</taxon>
        <taxon>Bacteroidia</taxon>
        <taxon>Bacteroidales</taxon>
        <taxon>Tannerellaceae</taxon>
        <taxon>Parabacteroides</taxon>
    </lineage>
</organism>
<protein>
    <submittedName>
        <fullName evidence="3">Glycosyltransferase</fullName>
    </submittedName>
</protein>
<dbReference type="Pfam" id="PF00534">
    <property type="entry name" value="Glycos_transf_1"/>
    <property type="match status" value="1"/>
</dbReference>
<evidence type="ECO:0000313" key="3">
    <source>
        <dbReference type="EMBL" id="RHH77603.1"/>
    </source>
</evidence>
<evidence type="ECO:0000313" key="5">
    <source>
        <dbReference type="Proteomes" id="UP000285173"/>
    </source>
</evidence>
<feature type="domain" description="Glycosyl transferase family 1" evidence="1">
    <location>
        <begin position="11"/>
        <end position="174"/>
    </location>
</feature>
<comment type="caution">
    <text evidence="3">The sequence shown here is derived from an EMBL/GenBank/DDBJ whole genome shotgun (WGS) entry which is preliminary data.</text>
</comment>
<dbReference type="InterPro" id="IPR001296">
    <property type="entry name" value="Glyco_trans_1"/>
</dbReference>
<proteinExistence type="predicted"/>
<reference evidence="4 5" key="1">
    <citation type="submission" date="2018-08" db="EMBL/GenBank/DDBJ databases">
        <title>A genome reference for cultivated species of the human gut microbiota.</title>
        <authorList>
            <person name="Zou Y."/>
            <person name="Xue W."/>
            <person name="Luo G."/>
        </authorList>
    </citation>
    <scope>NUCLEOTIDE SEQUENCE [LARGE SCALE GENOMIC DNA]</scope>
    <source>
        <strain evidence="3 4">AM16-50</strain>
        <strain evidence="2 5">AM50-15</strain>
    </source>
</reference>
<dbReference type="Proteomes" id="UP000283732">
    <property type="component" value="Unassembled WGS sequence"/>
</dbReference>
<dbReference type="InterPro" id="IPR050194">
    <property type="entry name" value="Glycosyltransferase_grp1"/>
</dbReference>
<dbReference type="CDD" id="cd03801">
    <property type="entry name" value="GT4_PimA-like"/>
    <property type="match status" value="1"/>
</dbReference>
<dbReference type="Proteomes" id="UP000285173">
    <property type="component" value="Unassembled WGS sequence"/>
</dbReference>